<evidence type="ECO:0000256" key="6">
    <source>
        <dbReference type="ARBA" id="ARBA00023010"/>
    </source>
</evidence>
<dbReference type="GO" id="GO:0005654">
    <property type="term" value="C:nucleoplasm"/>
    <property type="evidence" value="ECO:0007669"/>
    <property type="project" value="UniProtKB-SubCell"/>
</dbReference>
<name>A0AAU9IRA9_9CILI</name>
<comment type="function">
    <text evidence="11">Involved in mRNA export coupled transcription activation by association with both the TREX-2 and the SAGA complexes. The transcription regulatory histone acetylation (HAT) complex SAGA is a multiprotein complex that activates transcription by remodeling chromatin and mediating histone acetylation and deubiquitination. Within the SAGA complex, participates to a subcomplex that specifically deubiquitinates histones. The SAGA complex is recruited to specific gene promoters by activators, where it is required for transcription. The TREX-2 complex functions in docking export-competent ribonucleoprotein particles (mRNPs) to the nuclear entrance of the nuclear pore complex (nuclear basket). TREX-2 participates in mRNA export and accurate chromatin positioning in the nucleus by tethering genes to the nuclear periphery.</text>
</comment>
<dbReference type="EMBL" id="CAJZBQ010000014">
    <property type="protein sequence ID" value="CAG9315757.1"/>
    <property type="molecule type" value="Genomic_DNA"/>
</dbReference>
<accession>A0AAU9IRA9</accession>
<dbReference type="GO" id="GO:0006325">
    <property type="term" value="P:chromatin organization"/>
    <property type="evidence" value="ECO:0007669"/>
    <property type="project" value="UniProtKB-KW"/>
</dbReference>
<dbReference type="EMBL" id="CAJZBQ010000039">
    <property type="protein sequence ID" value="CAG9325939.1"/>
    <property type="molecule type" value="Genomic_DNA"/>
</dbReference>
<keyword evidence="5 11" id="KW-0653">Protein transport</keyword>
<evidence type="ECO:0000256" key="3">
    <source>
        <dbReference type="ARBA" id="ARBA00022816"/>
    </source>
</evidence>
<protein>
    <recommendedName>
        <fullName evidence="11">Transcription and mRNA export factor ENY2</fullName>
    </recommendedName>
    <alternativeName>
        <fullName evidence="11">Enhancer of yellow 2 transcription factor homolog</fullName>
    </alternativeName>
</protein>
<evidence type="ECO:0000256" key="4">
    <source>
        <dbReference type="ARBA" id="ARBA00022853"/>
    </source>
</evidence>
<dbReference type="HAMAP" id="MF_03046">
    <property type="entry name" value="ENY2_Sus1"/>
    <property type="match status" value="1"/>
</dbReference>
<evidence type="ECO:0000256" key="2">
    <source>
        <dbReference type="ARBA" id="ARBA00022448"/>
    </source>
</evidence>
<dbReference type="GO" id="GO:0006406">
    <property type="term" value="P:mRNA export from nucleus"/>
    <property type="evidence" value="ECO:0007669"/>
    <property type="project" value="UniProtKB-UniRule"/>
</dbReference>
<dbReference type="AlphaFoldDB" id="A0AAU9IRA9"/>
<evidence type="ECO:0000313" key="12">
    <source>
        <dbReference type="EMBL" id="CAG9315757.1"/>
    </source>
</evidence>
<keyword evidence="4 11" id="KW-0156">Chromatin regulator</keyword>
<dbReference type="GO" id="GO:0070390">
    <property type="term" value="C:transcription export complex 2"/>
    <property type="evidence" value="ECO:0007669"/>
    <property type="project" value="UniProtKB-UniRule"/>
</dbReference>
<dbReference type="GO" id="GO:0000124">
    <property type="term" value="C:SAGA complex"/>
    <property type="evidence" value="ECO:0007669"/>
    <property type="project" value="UniProtKB-UniRule"/>
</dbReference>
<organism evidence="12 14">
    <name type="scientific">Blepharisma stoltei</name>
    <dbReference type="NCBI Taxonomy" id="1481888"/>
    <lineage>
        <taxon>Eukaryota</taxon>
        <taxon>Sar</taxon>
        <taxon>Alveolata</taxon>
        <taxon>Ciliophora</taxon>
        <taxon>Postciliodesmatophora</taxon>
        <taxon>Heterotrichea</taxon>
        <taxon>Heterotrichida</taxon>
        <taxon>Blepharismidae</taxon>
        <taxon>Blepharisma</taxon>
    </lineage>
</organism>
<sequence>MNQQELNLQQRKAAIEQRLIETGEKERLLEYLRQKLVESGWKDELKNYCKELIRNKGLDRITVADLVEELKPRARATVPPKAKEELLARIKNFIENNP</sequence>
<proteinExistence type="inferred from homology"/>
<comment type="subunit">
    <text evidence="11">Component of the nuclear pore complex (NPC)-associated TREX-2 complex (transcription and export complex 2). Component of the SAGA transcription coactivator-HAT complex. Within the SAGA complex, participates to a subcomplex of SAGA called the DUB module (deubiquitination module).</text>
</comment>
<dbReference type="GO" id="GO:0006368">
    <property type="term" value="P:transcription elongation by RNA polymerase II"/>
    <property type="evidence" value="ECO:0007669"/>
    <property type="project" value="UniProtKB-UniRule"/>
</dbReference>
<evidence type="ECO:0000256" key="5">
    <source>
        <dbReference type="ARBA" id="ARBA00022927"/>
    </source>
</evidence>
<keyword evidence="8 11" id="KW-0010">Activator</keyword>
<evidence type="ECO:0000256" key="9">
    <source>
        <dbReference type="ARBA" id="ARBA00023163"/>
    </source>
</evidence>
<dbReference type="Pfam" id="PF10163">
    <property type="entry name" value="EnY2"/>
    <property type="match status" value="1"/>
</dbReference>
<evidence type="ECO:0000256" key="1">
    <source>
        <dbReference type="ARBA" id="ARBA00004642"/>
    </source>
</evidence>
<reference evidence="12" key="1">
    <citation type="submission" date="2021-09" db="EMBL/GenBank/DDBJ databases">
        <authorList>
            <consortium name="AG Swart"/>
            <person name="Singh M."/>
            <person name="Singh A."/>
            <person name="Seah K."/>
            <person name="Emmerich C."/>
        </authorList>
    </citation>
    <scope>NUCLEOTIDE SEQUENCE</scope>
    <source>
        <strain evidence="12">ATCC30299</strain>
    </source>
</reference>
<dbReference type="GO" id="GO:0003713">
    <property type="term" value="F:transcription coactivator activity"/>
    <property type="evidence" value="ECO:0007669"/>
    <property type="project" value="UniProtKB-UniRule"/>
</dbReference>
<dbReference type="InterPro" id="IPR038212">
    <property type="entry name" value="TF_EnY2_sf"/>
</dbReference>
<comment type="similarity">
    <text evidence="11">Belongs to the ENY2 family.</text>
</comment>
<dbReference type="InterPro" id="IPR018783">
    <property type="entry name" value="TF_ENY2"/>
</dbReference>
<gene>
    <name evidence="12" type="ORF">BSTOLATCC_MIC14507</name>
    <name evidence="13" type="ORF">BSTOLATCC_MIC39721</name>
</gene>
<keyword evidence="2 11" id="KW-0813">Transport</keyword>
<comment type="caution">
    <text evidence="12">The sequence shown here is derived from an EMBL/GenBank/DDBJ whole genome shotgun (WGS) entry which is preliminary data.</text>
</comment>
<keyword evidence="3 11" id="KW-0509">mRNA transport</keyword>
<dbReference type="Proteomes" id="UP001162131">
    <property type="component" value="Unassembled WGS sequence"/>
</dbReference>
<keyword evidence="14" id="KW-1185">Reference proteome</keyword>
<keyword evidence="6 11" id="KW-0811">Translocation</keyword>
<dbReference type="FunFam" id="1.10.246.140:FF:000001">
    <property type="entry name" value="Transcription and mRNA export factor ENY2"/>
    <property type="match status" value="1"/>
</dbReference>
<dbReference type="Gene3D" id="1.10.246.140">
    <property type="match status" value="1"/>
</dbReference>
<evidence type="ECO:0000313" key="13">
    <source>
        <dbReference type="EMBL" id="CAG9325939.1"/>
    </source>
</evidence>
<dbReference type="GO" id="GO:0071819">
    <property type="term" value="C:DUBm complex"/>
    <property type="evidence" value="ECO:0007669"/>
    <property type="project" value="UniProtKB-UniRule"/>
</dbReference>
<evidence type="ECO:0000313" key="14">
    <source>
        <dbReference type="Proteomes" id="UP001162131"/>
    </source>
</evidence>
<dbReference type="GO" id="GO:0005643">
    <property type="term" value="C:nuclear pore"/>
    <property type="evidence" value="ECO:0007669"/>
    <property type="project" value="UniProtKB-UniRule"/>
</dbReference>
<dbReference type="GO" id="GO:0015031">
    <property type="term" value="P:protein transport"/>
    <property type="evidence" value="ECO:0007669"/>
    <property type="project" value="UniProtKB-KW"/>
</dbReference>
<evidence type="ECO:0000256" key="8">
    <source>
        <dbReference type="ARBA" id="ARBA00023159"/>
    </source>
</evidence>
<keyword evidence="7 11" id="KW-0805">Transcription regulation</keyword>
<dbReference type="PANTHER" id="PTHR12514">
    <property type="entry name" value="ENHANCER OF YELLOW 2 TRANSCRIPTION FACTOR"/>
    <property type="match status" value="1"/>
</dbReference>
<comment type="subcellular location">
    <subcellularLocation>
        <location evidence="1 11">Nucleus</location>
        <location evidence="1 11">Nucleoplasm</location>
    </subcellularLocation>
</comment>
<evidence type="ECO:0000256" key="10">
    <source>
        <dbReference type="ARBA" id="ARBA00023242"/>
    </source>
</evidence>
<evidence type="ECO:0000256" key="11">
    <source>
        <dbReference type="HAMAP-Rule" id="MF_03046"/>
    </source>
</evidence>
<keyword evidence="9 11" id="KW-0804">Transcription</keyword>
<keyword evidence="10 11" id="KW-0539">Nucleus</keyword>
<evidence type="ECO:0000256" key="7">
    <source>
        <dbReference type="ARBA" id="ARBA00023015"/>
    </source>
</evidence>